<feature type="compositionally biased region" description="Low complexity" evidence="1">
    <location>
        <begin position="223"/>
        <end position="235"/>
    </location>
</feature>
<proteinExistence type="predicted"/>
<feature type="compositionally biased region" description="Basic and acidic residues" evidence="1">
    <location>
        <begin position="37"/>
        <end position="49"/>
    </location>
</feature>
<feature type="compositionally biased region" description="Basic residues" evidence="1">
    <location>
        <begin position="304"/>
        <end position="319"/>
    </location>
</feature>
<feature type="compositionally biased region" description="Basic residues" evidence="1">
    <location>
        <begin position="81"/>
        <end position="90"/>
    </location>
</feature>
<feature type="compositionally biased region" description="Basic and acidic residues" evidence="1">
    <location>
        <begin position="320"/>
        <end position="330"/>
    </location>
</feature>
<feature type="compositionally biased region" description="Low complexity" evidence="1">
    <location>
        <begin position="23"/>
        <end position="36"/>
    </location>
</feature>
<accession>A0A6J4SKL4</accession>
<evidence type="ECO:0000256" key="1">
    <source>
        <dbReference type="SAM" id="MobiDB-lite"/>
    </source>
</evidence>
<feature type="compositionally biased region" description="Basic and acidic residues" evidence="1">
    <location>
        <begin position="106"/>
        <end position="115"/>
    </location>
</feature>
<feature type="compositionally biased region" description="Basic residues" evidence="1">
    <location>
        <begin position="177"/>
        <end position="205"/>
    </location>
</feature>
<feature type="compositionally biased region" description="Basic and acidic residues" evidence="1">
    <location>
        <begin position="351"/>
        <end position="367"/>
    </location>
</feature>
<feature type="compositionally biased region" description="Basic residues" evidence="1">
    <location>
        <begin position="244"/>
        <end position="259"/>
    </location>
</feature>
<feature type="compositionally biased region" description="Basic and acidic residues" evidence="1">
    <location>
        <begin position="141"/>
        <end position="162"/>
    </location>
</feature>
<gene>
    <name evidence="2" type="ORF">AVDCRST_MAG30-1959</name>
</gene>
<sequence>GRPAADLDTDHRQGVLHPGGARGPAVPAVPRPVGHPAHPDRRLPGDRARAGGRPVRPARRAQAARDPRGVPVRRDGDLHHRAARRAARGRPGRDAGHRRARLRRGPARERDDPALRRPLRHLGAPHGAGRAPAVAPRGRRERAAGRDDRRLRDAHPAHHGPDDLLLPPARRPADRRVRARAGRSRPARALQRGRGRHLPLRRRLRGGSADHRDGVRAGDVLHAAAPRRAVPRPAVGADGLPRAHPARRRDARRVHRRRRDPAQRLPAGHDRLGHRRDRLPAGGEQRAPAAGLQAHGRPAPAGDRHRHPDRRVAARRARCPRRDPDRRRLPDPAARLLGASHGALLRAQHAGRPDRGAAAADRDPLAL</sequence>
<dbReference type="EMBL" id="CADCVS010000257">
    <property type="protein sequence ID" value="CAA9501690.1"/>
    <property type="molecule type" value="Genomic_DNA"/>
</dbReference>
<dbReference type="AlphaFoldDB" id="A0A6J4SKL4"/>
<feature type="compositionally biased region" description="Basic and acidic residues" evidence="1">
    <location>
        <begin position="63"/>
        <end position="80"/>
    </location>
</feature>
<reference evidence="2" key="1">
    <citation type="submission" date="2020-02" db="EMBL/GenBank/DDBJ databases">
        <authorList>
            <person name="Meier V. D."/>
        </authorList>
    </citation>
    <scope>NUCLEOTIDE SEQUENCE</scope>
    <source>
        <strain evidence="2">AVDCRST_MAG30</strain>
    </source>
</reference>
<name>A0A6J4SKL4_9ACTN</name>
<feature type="non-terminal residue" evidence="2">
    <location>
        <position position="1"/>
    </location>
</feature>
<feature type="non-terminal residue" evidence="2">
    <location>
        <position position="367"/>
    </location>
</feature>
<feature type="compositionally biased region" description="Low complexity" evidence="1">
    <location>
        <begin position="121"/>
        <end position="136"/>
    </location>
</feature>
<organism evidence="2">
    <name type="scientific">uncultured Solirubrobacteraceae bacterium</name>
    <dbReference type="NCBI Taxonomy" id="1162706"/>
    <lineage>
        <taxon>Bacteria</taxon>
        <taxon>Bacillati</taxon>
        <taxon>Actinomycetota</taxon>
        <taxon>Thermoleophilia</taxon>
        <taxon>Solirubrobacterales</taxon>
        <taxon>Solirubrobacteraceae</taxon>
        <taxon>environmental samples</taxon>
    </lineage>
</organism>
<protein>
    <submittedName>
        <fullName evidence="2">Uncharacterized protein</fullName>
    </submittedName>
</protein>
<feature type="region of interest" description="Disordered" evidence="1">
    <location>
        <begin position="1"/>
        <end position="367"/>
    </location>
</feature>
<evidence type="ECO:0000313" key="2">
    <source>
        <dbReference type="EMBL" id="CAA9501690.1"/>
    </source>
</evidence>